<reference evidence="2" key="1">
    <citation type="submission" date="2022-12" db="EMBL/GenBank/DDBJ databases">
        <authorList>
            <person name="Alioto T."/>
            <person name="Alioto T."/>
            <person name="Gomez Garrido J."/>
        </authorList>
    </citation>
    <scope>NUCLEOTIDE SEQUENCE</scope>
</reference>
<evidence type="ECO:0000256" key="1">
    <source>
        <dbReference type="SAM" id="MobiDB-lite"/>
    </source>
</evidence>
<dbReference type="EMBL" id="OX395126">
    <property type="protein sequence ID" value="CAI5764881.1"/>
    <property type="molecule type" value="Genomic_DNA"/>
</dbReference>
<keyword evidence="3" id="KW-1185">Reference proteome</keyword>
<feature type="region of interest" description="Disordered" evidence="1">
    <location>
        <begin position="1"/>
        <end position="79"/>
    </location>
</feature>
<dbReference type="AlphaFoldDB" id="A0AA35JSF7"/>
<dbReference type="Proteomes" id="UP001178461">
    <property type="component" value="Chromosome 1"/>
</dbReference>
<accession>A0AA35JSF7</accession>
<evidence type="ECO:0000313" key="2">
    <source>
        <dbReference type="EMBL" id="CAI5764881.1"/>
    </source>
</evidence>
<organism evidence="2 3">
    <name type="scientific">Podarcis lilfordi</name>
    <name type="common">Lilford's wall lizard</name>
    <dbReference type="NCBI Taxonomy" id="74358"/>
    <lineage>
        <taxon>Eukaryota</taxon>
        <taxon>Metazoa</taxon>
        <taxon>Chordata</taxon>
        <taxon>Craniata</taxon>
        <taxon>Vertebrata</taxon>
        <taxon>Euteleostomi</taxon>
        <taxon>Lepidosauria</taxon>
        <taxon>Squamata</taxon>
        <taxon>Bifurcata</taxon>
        <taxon>Unidentata</taxon>
        <taxon>Episquamata</taxon>
        <taxon>Laterata</taxon>
        <taxon>Lacertibaenia</taxon>
        <taxon>Lacertidae</taxon>
        <taxon>Podarcis</taxon>
    </lineage>
</organism>
<protein>
    <submittedName>
        <fullName evidence="2">Uncharacterized protein</fullName>
    </submittedName>
</protein>
<proteinExistence type="predicted"/>
<name>A0AA35JSF7_9SAUR</name>
<sequence length="79" mass="8339">MRVAAGRLEPAKPGKGVCEGRGEAGRLGRRAPSPTRKGRPAGGRPSSLALRESRRPLRAPKRRPGEPSRARGGSRACSD</sequence>
<evidence type="ECO:0000313" key="3">
    <source>
        <dbReference type="Proteomes" id="UP001178461"/>
    </source>
</evidence>
<gene>
    <name evidence="2" type="ORF">PODLI_1B004524</name>
</gene>